<organism evidence="1 2">
    <name type="scientific">Aristolochia fimbriata</name>
    <name type="common">White veined hardy Dutchman's pipe vine</name>
    <dbReference type="NCBI Taxonomy" id="158543"/>
    <lineage>
        <taxon>Eukaryota</taxon>
        <taxon>Viridiplantae</taxon>
        <taxon>Streptophyta</taxon>
        <taxon>Embryophyta</taxon>
        <taxon>Tracheophyta</taxon>
        <taxon>Spermatophyta</taxon>
        <taxon>Magnoliopsida</taxon>
        <taxon>Magnoliidae</taxon>
        <taxon>Piperales</taxon>
        <taxon>Aristolochiaceae</taxon>
        <taxon>Aristolochia</taxon>
    </lineage>
</organism>
<keyword evidence="2" id="KW-1185">Reference proteome</keyword>
<sequence length="185" mass="19013">MDHISQKQCRSSLSSQADCAAIVLLCMAPCTSNPPLLISAPPPLLPGPAQDVPSQLGTSKKDNVTLGGVAQNEFDGGLPVPTTLTQHVDIVPPGGVKFVIIMDGESPCLVGGSSDTVVGEQLPPTPTVEIQLVSFPEQGDCGEGSARGGEPSVLISRSDKVLSQEPPPKLSVAITFAELCFGTKG</sequence>
<dbReference type="AlphaFoldDB" id="A0AAV7F2C2"/>
<reference evidence="1 2" key="1">
    <citation type="submission" date="2021-07" db="EMBL/GenBank/DDBJ databases">
        <title>The Aristolochia fimbriata genome: insights into angiosperm evolution, floral development and chemical biosynthesis.</title>
        <authorList>
            <person name="Jiao Y."/>
        </authorList>
    </citation>
    <scope>NUCLEOTIDE SEQUENCE [LARGE SCALE GENOMIC DNA]</scope>
    <source>
        <strain evidence="1">IBCAS-2021</strain>
        <tissue evidence="1">Leaf</tissue>
    </source>
</reference>
<accession>A0AAV7F2C2</accession>
<evidence type="ECO:0000313" key="1">
    <source>
        <dbReference type="EMBL" id="KAG9453991.1"/>
    </source>
</evidence>
<dbReference type="EMBL" id="JAINDJ010000003">
    <property type="protein sequence ID" value="KAG9453991.1"/>
    <property type="molecule type" value="Genomic_DNA"/>
</dbReference>
<name>A0AAV7F2C2_ARIFI</name>
<dbReference type="Proteomes" id="UP000825729">
    <property type="component" value="Unassembled WGS sequence"/>
</dbReference>
<proteinExistence type="predicted"/>
<protein>
    <submittedName>
        <fullName evidence="1">Uncharacterized protein</fullName>
    </submittedName>
</protein>
<evidence type="ECO:0000313" key="2">
    <source>
        <dbReference type="Proteomes" id="UP000825729"/>
    </source>
</evidence>
<comment type="caution">
    <text evidence="1">The sequence shown here is derived from an EMBL/GenBank/DDBJ whole genome shotgun (WGS) entry which is preliminary data.</text>
</comment>
<gene>
    <name evidence="1" type="ORF">H6P81_006895</name>
</gene>